<proteinExistence type="predicted"/>
<sequence>MPAVALIPITVPAMSMTNERSRRDTRLNIGGLPTVESTTTGAQRAATGYARQWRPGEAKTAIPRPAGIT</sequence>
<reference evidence="3" key="1">
    <citation type="journal article" date="2019" name="Int. J. Syst. Evol. Microbiol.">
        <title>The Global Catalogue of Microorganisms (GCM) 10K type strain sequencing project: providing services to taxonomists for standard genome sequencing and annotation.</title>
        <authorList>
            <consortium name="The Broad Institute Genomics Platform"/>
            <consortium name="The Broad Institute Genome Sequencing Center for Infectious Disease"/>
            <person name="Wu L."/>
            <person name="Ma J."/>
        </authorList>
    </citation>
    <scope>NUCLEOTIDE SEQUENCE [LARGE SCALE GENOMIC DNA]</scope>
    <source>
        <strain evidence="3">JCM 17027</strain>
    </source>
</reference>
<feature type="region of interest" description="Disordered" evidence="1">
    <location>
        <begin position="29"/>
        <end position="49"/>
    </location>
</feature>
<gene>
    <name evidence="2" type="ORF">GCM10022384_54320</name>
</gene>
<evidence type="ECO:0000256" key="1">
    <source>
        <dbReference type="SAM" id="MobiDB-lite"/>
    </source>
</evidence>
<name>A0ABP7RPJ1_9ACTN</name>
<organism evidence="2 3">
    <name type="scientific">Streptomyces marokkonensis</name>
    <dbReference type="NCBI Taxonomy" id="324855"/>
    <lineage>
        <taxon>Bacteria</taxon>
        <taxon>Bacillati</taxon>
        <taxon>Actinomycetota</taxon>
        <taxon>Actinomycetes</taxon>
        <taxon>Kitasatosporales</taxon>
        <taxon>Streptomycetaceae</taxon>
        <taxon>Streptomyces</taxon>
    </lineage>
</organism>
<keyword evidence="3" id="KW-1185">Reference proteome</keyword>
<dbReference type="Proteomes" id="UP001500034">
    <property type="component" value="Unassembled WGS sequence"/>
</dbReference>
<protein>
    <submittedName>
        <fullName evidence="2">Uncharacterized protein</fullName>
    </submittedName>
</protein>
<evidence type="ECO:0000313" key="2">
    <source>
        <dbReference type="EMBL" id="GAA4000479.1"/>
    </source>
</evidence>
<comment type="caution">
    <text evidence="2">The sequence shown here is derived from an EMBL/GenBank/DDBJ whole genome shotgun (WGS) entry which is preliminary data.</text>
</comment>
<accession>A0ABP7RPJ1</accession>
<dbReference type="EMBL" id="BAABCQ010000139">
    <property type="protein sequence ID" value="GAA4000479.1"/>
    <property type="molecule type" value="Genomic_DNA"/>
</dbReference>
<evidence type="ECO:0000313" key="3">
    <source>
        <dbReference type="Proteomes" id="UP001500034"/>
    </source>
</evidence>